<dbReference type="KEGG" id="hadh:FRZ61_15210"/>
<comment type="similarity">
    <text evidence="2">Belongs to the major facilitator superfamily. EmrB family.</text>
</comment>
<dbReference type="EMBL" id="CP042582">
    <property type="protein sequence ID" value="QEX21592.1"/>
    <property type="molecule type" value="Genomic_DNA"/>
</dbReference>
<comment type="subcellular location">
    <subcellularLocation>
        <location evidence="1">Cell membrane</location>
        <topology evidence="1">Multi-pass membrane protein</topology>
    </subcellularLocation>
</comment>
<keyword evidence="5 8" id="KW-0812">Transmembrane</keyword>
<dbReference type="Pfam" id="PF07690">
    <property type="entry name" value="MFS_1"/>
    <property type="match status" value="1"/>
</dbReference>
<evidence type="ECO:0000256" key="3">
    <source>
        <dbReference type="ARBA" id="ARBA00022448"/>
    </source>
</evidence>
<dbReference type="RefSeq" id="WP_151116229.1">
    <property type="nucleotide sequence ID" value="NZ_CP042582.1"/>
</dbReference>
<dbReference type="PROSITE" id="PS50850">
    <property type="entry name" value="MFS"/>
    <property type="match status" value="1"/>
</dbReference>
<evidence type="ECO:0000313" key="11">
    <source>
        <dbReference type="Proteomes" id="UP000325797"/>
    </source>
</evidence>
<feature type="transmembrane region" description="Helical" evidence="8">
    <location>
        <begin position="478"/>
        <end position="495"/>
    </location>
</feature>
<proteinExistence type="inferred from homology"/>
<dbReference type="NCBIfam" id="TIGR00711">
    <property type="entry name" value="efflux_EmrB"/>
    <property type="match status" value="1"/>
</dbReference>
<dbReference type="InterPro" id="IPR036259">
    <property type="entry name" value="MFS_trans_sf"/>
</dbReference>
<evidence type="ECO:0000256" key="2">
    <source>
        <dbReference type="ARBA" id="ARBA00008537"/>
    </source>
</evidence>
<feature type="transmembrane region" description="Helical" evidence="8">
    <location>
        <begin position="362"/>
        <end position="383"/>
    </location>
</feature>
<dbReference type="InterPro" id="IPR020846">
    <property type="entry name" value="MFS_dom"/>
</dbReference>
<evidence type="ECO:0000313" key="10">
    <source>
        <dbReference type="EMBL" id="QEX21592.1"/>
    </source>
</evidence>
<dbReference type="SUPFAM" id="SSF103473">
    <property type="entry name" value="MFS general substrate transporter"/>
    <property type="match status" value="1"/>
</dbReference>
<name>A0A5J6MVB6_9PROT</name>
<feature type="transmembrane region" description="Helical" evidence="8">
    <location>
        <begin position="300"/>
        <end position="322"/>
    </location>
</feature>
<dbReference type="CDD" id="cd17503">
    <property type="entry name" value="MFS_LmrB_MDR_like"/>
    <property type="match status" value="1"/>
</dbReference>
<dbReference type="GO" id="GO:0022857">
    <property type="term" value="F:transmembrane transporter activity"/>
    <property type="evidence" value="ECO:0007669"/>
    <property type="project" value="InterPro"/>
</dbReference>
<protein>
    <submittedName>
        <fullName evidence="10">EmrB/QacA family drug resistance transporter</fullName>
    </submittedName>
</protein>
<feature type="transmembrane region" description="Helical" evidence="8">
    <location>
        <begin position="334"/>
        <end position="350"/>
    </location>
</feature>
<dbReference type="Gene3D" id="1.20.1250.20">
    <property type="entry name" value="MFS general substrate transporter like domains"/>
    <property type="match status" value="1"/>
</dbReference>
<feature type="transmembrane region" description="Helical" evidence="8">
    <location>
        <begin position="139"/>
        <end position="157"/>
    </location>
</feature>
<keyword evidence="6 8" id="KW-1133">Transmembrane helix</keyword>
<dbReference type="AlphaFoldDB" id="A0A5J6MVB6"/>
<reference evidence="10 11" key="1">
    <citation type="submission" date="2019-08" db="EMBL/GenBank/DDBJ databases">
        <title>Hyperibacter terrae gen. nov., sp. nov. and Hyperibacter viscosus sp. nov., two new members in the family Rhodospirillaceae isolated from the rhizosphere of Hypericum perforatum.</title>
        <authorList>
            <person name="Noviana Z."/>
        </authorList>
    </citation>
    <scope>NUCLEOTIDE SEQUENCE [LARGE SCALE GENOMIC DNA]</scope>
    <source>
        <strain evidence="10 11">R5959</strain>
    </source>
</reference>
<feature type="transmembrane region" description="Helical" evidence="8">
    <location>
        <begin position="225"/>
        <end position="248"/>
    </location>
</feature>
<accession>A0A5J6MVB6</accession>
<dbReference type="GO" id="GO:0005886">
    <property type="term" value="C:plasma membrane"/>
    <property type="evidence" value="ECO:0007669"/>
    <property type="project" value="UniProtKB-SubCell"/>
</dbReference>
<keyword evidence="7 8" id="KW-0472">Membrane</keyword>
<keyword evidence="3" id="KW-0813">Transport</keyword>
<evidence type="ECO:0000259" key="9">
    <source>
        <dbReference type="PROSITE" id="PS50850"/>
    </source>
</evidence>
<feature type="transmembrane region" description="Helical" evidence="8">
    <location>
        <begin position="51"/>
        <end position="74"/>
    </location>
</feature>
<dbReference type="Gene3D" id="1.20.1720.10">
    <property type="entry name" value="Multidrug resistance protein D"/>
    <property type="match status" value="1"/>
</dbReference>
<keyword evidence="11" id="KW-1185">Reference proteome</keyword>
<sequence>MMSATAAAGGNRAAITACAILATLMQALDTTIANVALPYMQGSVSASQDQIAWVLTSYIVAAAIMTPPTGYLAGRFGLKNLFLASVVGFTIASMLCGMAQSLIEIVLFRVLQGLFGAALVPLSQTVLMNVYPREQQGSAMAIWGVAVMAGPVLGPVLGGWLTETYSWRYVFYINLPIGALAFLGMTTFLPDTPRNAGAKLDWFGFGTLSLTIGALQIMLDRGEQLDWFGSSEIVAEAIIAASAFYLFLVHTFTARDPFVRPSLFRDRNFTAGVLFVAIVGLTYYASLALQPPYLQNLMDYPIVTAGLVLGPRGVGTMAAMMLVGRLIGKVDTRLLLGTGLAITAWTFYEMTGWTPDVSQETIVVVGVIQGIGLGFLFVPLSVVTLSTLSPALRAEGAGLYSLSRNIGSSVGISVVTGLLTRNTQINHAELTQQVTAVNRMFEDPSIAQFWNPLTAAGRAAIDAVLTQQAQIIAYIDDYMLLMIAVIAVVPLLIVFKKPSSAPSAPDHTVAME</sequence>
<dbReference type="InterPro" id="IPR011701">
    <property type="entry name" value="MFS"/>
</dbReference>
<dbReference type="InterPro" id="IPR004638">
    <property type="entry name" value="EmrB-like"/>
</dbReference>
<feature type="transmembrane region" description="Helical" evidence="8">
    <location>
        <begin position="269"/>
        <end position="288"/>
    </location>
</feature>
<feature type="domain" description="Major facilitator superfamily (MFS) profile" evidence="9">
    <location>
        <begin position="15"/>
        <end position="502"/>
    </location>
</feature>
<feature type="transmembrane region" description="Helical" evidence="8">
    <location>
        <begin position="81"/>
        <end position="100"/>
    </location>
</feature>
<evidence type="ECO:0000256" key="8">
    <source>
        <dbReference type="SAM" id="Phobius"/>
    </source>
</evidence>
<keyword evidence="4" id="KW-1003">Cell membrane</keyword>
<feature type="transmembrane region" description="Helical" evidence="8">
    <location>
        <begin position="169"/>
        <end position="190"/>
    </location>
</feature>
<evidence type="ECO:0000256" key="6">
    <source>
        <dbReference type="ARBA" id="ARBA00022989"/>
    </source>
</evidence>
<dbReference type="OrthoDB" id="9771737at2"/>
<gene>
    <name evidence="10" type="ORF">FRZ61_15210</name>
</gene>
<dbReference type="Proteomes" id="UP000325797">
    <property type="component" value="Chromosome"/>
</dbReference>
<organism evidence="10 11">
    <name type="scientific">Hypericibacter adhaerens</name>
    <dbReference type="NCBI Taxonomy" id="2602016"/>
    <lineage>
        <taxon>Bacteria</taxon>
        <taxon>Pseudomonadati</taxon>
        <taxon>Pseudomonadota</taxon>
        <taxon>Alphaproteobacteria</taxon>
        <taxon>Rhodospirillales</taxon>
        <taxon>Dongiaceae</taxon>
        <taxon>Hypericibacter</taxon>
    </lineage>
</organism>
<evidence type="ECO:0000256" key="1">
    <source>
        <dbReference type="ARBA" id="ARBA00004651"/>
    </source>
</evidence>
<evidence type="ECO:0000256" key="7">
    <source>
        <dbReference type="ARBA" id="ARBA00023136"/>
    </source>
</evidence>
<evidence type="ECO:0000256" key="5">
    <source>
        <dbReference type="ARBA" id="ARBA00022692"/>
    </source>
</evidence>
<evidence type="ECO:0000256" key="4">
    <source>
        <dbReference type="ARBA" id="ARBA00022475"/>
    </source>
</evidence>
<dbReference type="PANTHER" id="PTHR42718">
    <property type="entry name" value="MAJOR FACILITATOR SUPERFAMILY MULTIDRUG TRANSPORTER MFSC"/>
    <property type="match status" value="1"/>
</dbReference>
<dbReference type="PRINTS" id="PR01036">
    <property type="entry name" value="TCRTETB"/>
</dbReference>
<dbReference type="PANTHER" id="PTHR42718:SF9">
    <property type="entry name" value="MAJOR FACILITATOR SUPERFAMILY MULTIDRUG TRANSPORTER MFSC"/>
    <property type="match status" value="1"/>
</dbReference>